<dbReference type="EMBL" id="AP023359">
    <property type="protein sequence ID" value="BCJ65139.1"/>
    <property type="molecule type" value="Genomic_DNA"/>
</dbReference>
<dbReference type="RefSeq" id="WP_212824416.1">
    <property type="nucleotide sequence ID" value="NZ_AP023359.1"/>
</dbReference>
<proteinExistence type="predicted"/>
<dbReference type="AlphaFoldDB" id="A0A810MYV7"/>
<evidence type="ECO:0000313" key="1">
    <source>
        <dbReference type="EMBL" id="BCJ65139.1"/>
    </source>
</evidence>
<evidence type="ECO:0000313" key="2">
    <source>
        <dbReference type="Proteomes" id="UP000680866"/>
    </source>
</evidence>
<keyword evidence="2" id="KW-1185">Reference proteome</keyword>
<organism evidence="1 2">
    <name type="scientific">Polymorphospora rubra</name>
    <dbReference type="NCBI Taxonomy" id="338584"/>
    <lineage>
        <taxon>Bacteria</taxon>
        <taxon>Bacillati</taxon>
        <taxon>Actinomycetota</taxon>
        <taxon>Actinomycetes</taxon>
        <taxon>Micromonosporales</taxon>
        <taxon>Micromonosporaceae</taxon>
        <taxon>Polymorphospora</taxon>
    </lineage>
</organism>
<reference evidence="1" key="1">
    <citation type="submission" date="2020-08" db="EMBL/GenBank/DDBJ databases">
        <title>Whole genome shotgun sequence of Polymorphospora rubra NBRC 101157.</title>
        <authorList>
            <person name="Komaki H."/>
            <person name="Tamura T."/>
        </authorList>
    </citation>
    <scope>NUCLEOTIDE SEQUENCE</scope>
    <source>
        <strain evidence="1">NBRC 101157</strain>
    </source>
</reference>
<protein>
    <submittedName>
        <fullName evidence="1">Uncharacterized protein</fullName>
    </submittedName>
</protein>
<name>A0A810MYV7_9ACTN</name>
<gene>
    <name evidence="1" type="ORF">Prubr_21600</name>
</gene>
<sequence length="58" mass="6575">MTKEEIIEYIRENRPEYPPLSEAQRVRLTVLLRDDLPVGIQRGDGPFRPVAASLPEAA</sequence>
<dbReference type="Proteomes" id="UP000680866">
    <property type="component" value="Chromosome"/>
</dbReference>
<dbReference type="KEGG" id="pry:Prubr_21600"/>
<accession>A0A810MYV7</accession>